<dbReference type="GO" id="GO:0005978">
    <property type="term" value="P:glycogen biosynthetic process"/>
    <property type="evidence" value="ECO:0007669"/>
    <property type="project" value="TreeGrafter"/>
</dbReference>
<proteinExistence type="predicted"/>
<dbReference type="EC" id="2.4.1.21" evidence="2"/>
<dbReference type="Gene3D" id="3.40.50.2000">
    <property type="entry name" value="Glycogen Phosphorylase B"/>
    <property type="match status" value="2"/>
</dbReference>
<reference evidence="6 7" key="1">
    <citation type="submission" date="2019-03" db="EMBL/GenBank/DDBJ databases">
        <title>Seongchinamella monodicae gen. nov., sp. nov., a novel member of the Gammaproteobacteria isolated from a tidal mudflat of beach.</title>
        <authorList>
            <person name="Yang H.G."/>
            <person name="Kang J.W."/>
            <person name="Lee S.D."/>
        </authorList>
    </citation>
    <scope>NUCLEOTIDE SEQUENCE [LARGE SCALE GENOMIC DNA]</scope>
    <source>
        <strain evidence="6 7">GH4-78</strain>
    </source>
</reference>
<dbReference type="OrthoDB" id="9808590at2"/>
<name>A0A4R5LUC9_9GAMM</name>
<evidence type="ECO:0000259" key="5">
    <source>
        <dbReference type="Pfam" id="PF08323"/>
    </source>
</evidence>
<dbReference type="PANTHER" id="PTHR45825:SF11">
    <property type="entry name" value="ALPHA AMYLASE DOMAIN-CONTAINING PROTEIN"/>
    <property type="match status" value="1"/>
</dbReference>
<evidence type="ECO:0000313" key="7">
    <source>
        <dbReference type="Proteomes" id="UP000295554"/>
    </source>
</evidence>
<accession>A0A4R5LUC9</accession>
<dbReference type="SUPFAM" id="SSF53756">
    <property type="entry name" value="UDP-Glycosyltransferase/glycogen phosphorylase"/>
    <property type="match status" value="1"/>
</dbReference>
<organism evidence="6 7">
    <name type="scientific">Seongchinamella unica</name>
    <dbReference type="NCBI Taxonomy" id="2547392"/>
    <lineage>
        <taxon>Bacteria</taxon>
        <taxon>Pseudomonadati</taxon>
        <taxon>Pseudomonadota</taxon>
        <taxon>Gammaproteobacteria</taxon>
        <taxon>Cellvibrionales</taxon>
        <taxon>Halieaceae</taxon>
        <taxon>Seongchinamella</taxon>
    </lineage>
</organism>
<dbReference type="AlphaFoldDB" id="A0A4R5LUC9"/>
<evidence type="ECO:0000256" key="4">
    <source>
        <dbReference type="ARBA" id="ARBA00022679"/>
    </source>
</evidence>
<evidence type="ECO:0000256" key="1">
    <source>
        <dbReference type="ARBA" id="ARBA00001478"/>
    </source>
</evidence>
<dbReference type="CDD" id="cd03791">
    <property type="entry name" value="GT5_Glycogen_synthase_DULL1-like"/>
    <property type="match status" value="1"/>
</dbReference>
<evidence type="ECO:0000256" key="3">
    <source>
        <dbReference type="ARBA" id="ARBA00022676"/>
    </source>
</evidence>
<keyword evidence="7" id="KW-1185">Reference proteome</keyword>
<evidence type="ECO:0000256" key="2">
    <source>
        <dbReference type="ARBA" id="ARBA00012588"/>
    </source>
</evidence>
<comment type="catalytic activity">
    <reaction evidence="1">
        <text>[(1-&gt;4)-alpha-D-glucosyl](n) + ADP-alpha-D-glucose = [(1-&gt;4)-alpha-D-glucosyl](n+1) + ADP + H(+)</text>
        <dbReference type="Rhea" id="RHEA:18189"/>
        <dbReference type="Rhea" id="RHEA-COMP:9584"/>
        <dbReference type="Rhea" id="RHEA-COMP:9587"/>
        <dbReference type="ChEBI" id="CHEBI:15378"/>
        <dbReference type="ChEBI" id="CHEBI:15444"/>
        <dbReference type="ChEBI" id="CHEBI:57498"/>
        <dbReference type="ChEBI" id="CHEBI:456216"/>
        <dbReference type="EC" id="2.4.1.21"/>
    </reaction>
</comment>
<protein>
    <recommendedName>
        <fullName evidence="2">starch synthase</fullName>
        <ecNumber evidence="2">2.4.1.21</ecNumber>
    </recommendedName>
</protein>
<dbReference type="GO" id="GO:0009011">
    <property type="term" value="F:alpha-1,4-glucan glucosyltransferase (ADP-glucose donor) activity"/>
    <property type="evidence" value="ECO:0007669"/>
    <property type="project" value="UniProtKB-EC"/>
</dbReference>
<keyword evidence="4" id="KW-0808">Transferase</keyword>
<comment type="caution">
    <text evidence="6">The sequence shown here is derived from an EMBL/GenBank/DDBJ whole genome shotgun (WGS) entry which is preliminary data.</text>
</comment>
<gene>
    <name evidence="6" type="ORF">E2F43_01340</name>
</gene>
<dbReference type="EMBL" id="SMSE01000001">
    <property type="protein sequence ID" value="TDG14917.1"/>
    <property type="molecule type" value="Genomic_DNA"/>
</dbReference>
<keyword evidence="3" id="KW-0328">Glycosyltransferase</keyword>
<evidence type="ECO:0000313" key="6">
    <source>
        <dbReference type="EMBL" id="TDG14917.1"/>
    </source>
</evidence>
<sequence>MKILMVAAENGAFPGGKVGGMGDVIRDVPPALAALGHQVSVVMPGYQYFSTLSGAQRISELQLRFRGRIERVGLWRVEPEPAQPGVKHWVLEHPLLAPQGAGKIYCDDGPERPFATDASKFALFCGAVLQALSSRRLEVPDIIHLHDWHSALVAVLARYDKSFQLMPAIPMVYTIHNLALQGIRPFSGDESALDSWYGAMDYPADLLADPRYPDCFNPARAAINLCHRVHAVSPTYVREIQQPDPAGDAAGGGAGLEADLRRAAEQGRLVGILNGCEYPDKGTTVLPFTEFIDLARERVLQWLGKSAAVLPSEFLALRKLDQWLACGAERPGLLLTSVGRVTPQKVGLLLRPLQDGRSALVHMLETLGDSGVFILLGSGDPELEHALAAVSASHENFLFLRGYSEPLSDQLYAEGDLFVMPSSFEPCGISQMLAMRAGQPCLVHAVGGLADTVVDGDNGFSFKGATLAEEGEQMLLRFREVLTLKREQPARWQEICASAAAARFPWDKVASAYVEQLYLPCDKAAGRG</sequence>
<dbReference type="InterPro" id="IPR013534">
    <property type="entry name" value="Starch_synth_cat_dom"/>
</dbReference>
<dbReference type="Pfam" id="PF13692">
    <property type="entry name" value="Glyco_trans_1_4"/>
    <property type="match status" value="1"/>
</dbReference>
<dbReference type="PANTHER" id="PTHR45825">
    <property type="entry name" value="GRANULE-BOUND STARCH SYNTHASE 1, CHLOROPLASTIC/AMYLOPLASTIC"/>
    <property type="match status" value="1"/>
</dbReference>
<dbReference type="RefSeq" id="WP_133209082.1">
    <property type="nucleotide sequence ID" value="NZ_SMSE01000001.1"/>
</dbReference>
<dbReference type="Proteomes" id="UP000295554">
    <property type="component" value="Unassembled WGS sequence"/>
</dbReference>
<feature type="domain" description="Starch synthase catalytic" evidence="5">
    <location>
        <begin position="2"/>
        <end position="261"/>
    </location>
</feature>
<dbReference type="GO" id="GO:0005829">
    <property type="term" value="C:cytosol"/>
    <property type="evidence" value="ECO:0007669"/>
    <property type="project" value="TreeGrafter"/>
</dbReference>
<dbReference type="Pfam" id="PF08323">
    <property type="entry name" value="Glyco_transf_5"/>
    <property type="match status" value="1"/>
</dbReference>